<reference evidence="1 2" key="1">
    <citation type="submission" date="2018-08" db="EMBL/GenBank/DDBJ databases">
        <title>A genome reference for cultivated species of the human gut microbiota.</title>
        <authorList>
            <person name="Zou Y."/>
            <person name="Xue W."/>
            <person name="Luo G."/>
        </authorList>
    </citation>
    <scope>NUCLEOTIDE SEQUENCE [LARGE SCALE GENOMIC DNA]</scope>
    <source>
        <strain evidence="1 2">AM42-11AC</strain>
    </source>
</reference>
<name>A0A3E2V1U6_9FIRM</name>
<dbReference type="RefSeq" id="WP_117477104.1">
    <property type="nucleotide sequence ID" value="NZ_QVEZ01000008.1"/>
</dbReference>
<organism evidence="1 2">
    <name type="scientific">Faecalibacterium prausnitzii</name>
    <dbReference type="NCBI Taxonomy" id="853"/>
    <lineage>
        <taxon>Bacteria</taxon>
        <taxon>Bacillati</taxon>
        <taxon>Bacillota</taxon>
        <taxon>Clostridia</taxon>
        <taxon>Eubacteriales</taxon>
        <taxon>Oscillospiraceae</taxon>
        <taxon>Faecalibacterium</taxon>
    </lineage>
</organism>
<accession>A0A3E2V1U6</accession>
<dbReference type="EMBL" id="QVEZ01000008">
    <property type="protein sequence ID" value="RGC04521.1"/>
    <property type="molecule type" value="Genomic_DNA"/>
</dbReference>
<evidence type="ECO:0000313" key="2">
    <source>
        <dbReference type="Proteomes" id="UP000261079"/>
    </source>
</evidence>
<sequence>MVQTHEHEPACRRYLNNGMLLRLPNGLTVESVLTRKKFPKWQDAHLEFPRIVFQGKQAVQTLRRKAPDSGKCANGVQKVCSRFPA</sequence>
<proteinExistence type="predicted"/>
<dbReference type="AlphaFoldDB" id="A0A3E2V1U6"/>
<comment type="caution">
    <text evidence="1">The sequence shown here is derived from an EMBL/GenBank/DDBJ whole genome shotgun (WGS) entry which is preliminary data.</text>
</comment>
<gene>
    <name evidence="1" type="ORF">DW905_10945</name>
</gene>
<protein>
    <submittedName>
        <fullName evidence="1">Uncharacterized protein</fullName>
    </submittedName>
</protein>
<dbReference type="Proteomes" id="UP000261079">
    <property type="component" value="Unassembled WGS sequence"/>
</dbReference>
<evidence type="ECO:0000313" key="1">
    <source>
        <dbReference type="EMBL" id="RGC04521.1"/>
    </source>
</evidence>